<evidence type="ECO:0008006" key="4">
    <source>
        <dbReference type="Google" id="ProtNLM"/>
    </source>
</evidence>
<comment type="caution">
    <text evidence="2">The sequence shown here is derived from an EMBL/GenBank/DDBJ whole genome shotgun (WGS) entry which is preliminary data.</text>
</comment>
<proteinExistence type="predicted"/>
<keyword evidence="1" id="KW-0472">Membrane</keyword>
<dbReference type="RefSeq" id="WP_285272861.1">
    <property type="nucleotide sequence ID" value="NZ_JASNVW010000001.1"/>
</dbReference>
<organism evidence="2 3">
    <name type="scientific">Ignisphaera cupida</name>
    <dbReference type="NCBI Taxonomy" id="3050454"/>
    <lineage>
        <taxon>Archaea</taxon>
        <taxon>Thermoproteota</taxon>
        <taxon>Thermoprotei</taxon>
        <taxon>Desulfurococcales</taxon>
        <taxon>Desulfurococcaceae</taxon>
        <taxon>Ignisphaera</taxon>
    </lineage>
</organism>
<protein>
    <recommendedName>
        <fullName evidence="4">FtsX-like permease family protein</fullName>
    </recommendedName>
</protein>
<gene>
    <name evidence="2" type="ORF">QPL79_00680</name>
</gene>
<accession>A0ABD4Z3I6</accession>
<feature type="transmembrane region" description="Helical" evidence="1">
    <location>
        <begin position="25"/>
        <end position="47"/>
    </location>
</feature>
<evidence type="ECO:0000313" key="2">
    <source>
        <dbReference type="EMBL" id="MDK6027881.1"/>
    </source>
</evidence>
<dbReference type="AlphaFoldDB" id="A0ABD4Z3I6"/>
<evidence type="ECO:0000313" key="3">
    <source>
        <dbReference type="Proteomes" id="UP001529235"/>
    </source>
</evidence>
<evidence type="ECO:0000256" key="1">
    <source>
        <dbReference type="SAM" id="Phobius"/>
    </source>
</evidence>
<keyword evidence="1" id="KW-0812">Transmembrane</keyword>
<dbReference type="Proteomes" id="UP001529235">
    <property type="component" value="Unassembled WGS sequence"/>
</dbReference>
<feature type="transmembrane region" description="Helical" evidence="1">
    <location>
        <begin position="280"/>
        <end position="301"/>
    </location>
</feature>
<name>A0ABD4Z3I6_9CREN</name>
<sequence length="306" mass="32935">MSKAFVQILETSKTITLAIVRTNSIAWLLLVVAVPIAIAVAIDTICYSSQLYVADLSNTFAQVHESMTMPITKHENIYLCYFNIVVNNKKLSYVATVLANIDKPCIGLDVYRSLGVGKVVVELESETINVEGVCKQSWLSPFIALPINITNPMKLANTCSFTQLSLSQNTLLKMSQLLTQDTTSALLLIKNYVLIAYLPVFIPAANNVLHRVSAVVKALRIAGVPKTIISLSLIISEEVVALLSAAIGVAVGVIASHLALTIASSIAVEVPYRPLVLSNTLVYVIYAVAALLVATVVALRIGENVL</sequence>
<feature type="transmembrane region" description="Helical" evidence="1">
    <location>
        <begin position="239"/>
        <end position="260"/>
    </location>
</feature>
<dbReference type="EMBL" id="JASNVW010000001">
    <property type="protein sequence ID" value="MDK6027881.1"/>
    <property type="molecule type" value="Genomic_DNA"/>
</dbReference>
<keyword evidence="3" id="KW-1185">Reference proteome</keyword>
<reference evidence="2 3" key="1">
    <citation type="submission" date="2023-05" db="EMBL/GenBank/DDBJ databases">
        <title>A new hyperthermophilic archaea 'Ignisphaera cupida' sp. nov. and description of the family 'Ignisphaeraceae' fam. nov.</title>
        <authorList>
            <person name="Podosokorskaya O.A."/>
            <person name="Elcheninov A.G."/>
            <person name="Klukina A."/>
            <person name="Merkel A.Y."/>
        </authorList>
    </citation>
    <scope>NUCLEOTIDE SEQUENCE [LARGE SCALE GENOMIC DNA]</scope>
    <source>
        <strain evidence="2 3">4213-co</strain>
    </source>
</reference>
<keyword evidence="1" id="KW-1133">Transmembrane helix</keyword>